<feature type="coiled-coil region" evidence="1">
    <location>
        <begin position="287"/>
        <end position="314"/>
    </location>
</feature>
<keyword evidence="4" id="KW-1185">Reference proteome</keyword>
<feature type="region of interest" description="Disordered" evidence="2">
    <location>
        <begin position="314"/>
        <end position="339"/>
    </location>
</feature>
<evidence type="ECO:0000313" key="4">
    <source>
        <dbReference type="Proteomes" id="UP000829364"/>
    </source>
</evidence>
<protein>
    <submittedName>
        <fullName evidence="3">Uncharacterized protein</fullName>
    </submittedName>
</protein>
<feature type="compositionally biased region" description="Polar residues" evidence="2">
    <location>
        <begin position="133"/>
        <end position="178"/>
    </location>
</feature>
<dbReference type="RefSeq" id="XP_047847039.1">
    <property type="nucleotide sequence ID" value="XM_047991029.1"/>
</dbReference>
<evidence type="ECO:0000256" key="1">
    <source>
        <dbReference type="SAM" id="Coils"/>
    </source>
</evidence>
<feature type="compositionally biased region" description="Basic and acidic residues" evidence="2">
    <location>
        <begin position="196"/>
        <end position="210"/>
    </location>
</feature>
<proteinExistence type="predicted"/>
<keyword evidence="1" id="KW-0175">Coiled coil</keyword>
<dbReference type="Proteomes" id="UP000829364">
    <property type="component" value="Chromosome 9"/>
</dbReference>
<name>A0A9Q8QPT6_9HYPO</name>
<evidence type="ECO:0000256" key="2">
    <source>
        <dbReference type="SAM" id="MobiDB-lite"/>
    </source>
</evidence>
<evidence type="ECO:0000313" key="3">
    <source>
        <dbReference type="EMBL" id="UNI23558.1"/>
    </source>
</evidence>
<reference evidence="3" key="1">
    <citation type="submission" date="2021-11" db="EMBL/GenBank/DDBJ databases">
        <title>Purpureocillium_takamizusanense_genome.</title>
        <authorList>
            <person name="Nguyen N.-H."/>
        </authorList>
    </citation>
    <scope>NUCLEOTIDE SEQUENCE</scope>
    <source>
        <strain evidence="3">PT3</strain>
    </source>
</reference>
<dbReference type="GeneID" id="72071318"/>
<dbReference type="OrthoDB" id="10581196at2759"/>
<dbReference type="AlphaFoldDB" id="A0A9Q8QPT6"/>
<dbReference type="KEGG" id="ptkz:JDV02_009373"/>
<accession>A0A9Q8QPT6</accession>
<dbReference type="EMBL" id="CP086362">
    <property type="protein sequence ID" value="UNI23558.1"/>
    <property type="molecule type" value="Genomic_DNA"/>
</dbReference>
<gene>
    <name evidence="3" type="ORF">JDV02_009373</name>
</gene>
<organism evidence="3 4">
    <name type="scientific">Purpureocillium takamizusanense</name>
    <dbReference type="NCBI Taxonomy" id="2060973"/>
    <lineage>
        <taxon>Eukaryota</taxon>
        <taxon>Fungi</taxon>
        <taxon>Dikarya</taxon>
        <taxon>Ascomycota</taxon>
        <taxon>Pezizomycotina</taxon>
        <taxon>Sordariomycetes</taxon>
        <taxon>Hypocreomycetidae</taxon>
        <taxon>Hypocreales</taxon>
        <taxon>Ophiocordycipitaceae</taxon>
        <taxon>Purpureocillium</taxon>
    </lineage>
</organism>
<feature type="region of interest" description="Disordered" evidence="2">
    <location>
        <begin position="130"/>
        <end position="246"/>
    </location>
</feature>
<sequence length="374" mass="41369">MASQGESPARAYDPLYPQPIENIYLQRKLYAFRDAFEPTFARQTDTVKHQAAAALREIARQRDNVNPSSLSWYRGKKPVDAGTFLALGNWFGQRMVIDDRLDFHPSEELLQEIPLGPLVAHESYSKMKKRVQLQRQLGASTSSSHQLSKNDGASTSEHSDTRGSTSYQQNDRQQNVWQSSGSGELGGVSSNTVEPSAHREQQAPGKHDLMTDTSAHPPQKRHKSKDAAGDKQPPDGICGGMFDQSTGETRDITTLQCQLRMAKGTIAHLEKLQLDLEVRNLSVEQRAVAAEKSRDHLRRELAKLQTDLKAAQAERDFAKEPVTASRGPTLPEAASEVISENARQTPGAALPLDVVRQLLSDAFRAGLNERQNGK</sequence>
<feature type="compositionally biased region" description="Low complexity" evidence="2">
    <location>
        <begin position="179"/>
        <end position="190"/>
    </location>
</feature>